<comment type="caution">
    <text evidence="1">The sequence shown here is derived from an EMBL/GenBank/DDBJ whole genome shotgun (WGS) entry which is preliminary data.</text>
</comment>
<proteinExistence type="predicted"/>
<gene>
    <name evidence="1" type="ORF">CE91St12_34300</name>
</gene>
<sequence length="236" mass="27334">MCRLITNTYDGSGMVKLYRYDLECPPTDWSNEYKNVEYIYEGECDALRVKNQIGAFFFFENISTAYGTGSIAAKKNETNTIWLTETSIINKISLLKFSHFTNISSILLAFEEFGIDVLNDRFFKFNSCGACESFEKLRPLLDELKDLDQKENKNDREIMKISDLAYEIGKFFYSNERIDYFGQLLTDFGNGNTFKNILIEKGYDGYIFREDYNSSTYCLFEASALSKPQHKKVTIS</sequence>
<reference evidence="1" key="1">
    <citation type="submission" date="2022-01" db="EMBL/GenBank/DDBJ databases">
        <title>Novel bile acid biosynthetic pathways are enriched in the microbiome of centenarians.</title>
        <authorList>
            <person name="Sato Y."/>
            <person name="Atarashi K."/>
            <person name="Plichta R.D."/>
            <person name="Arai Y."/>
            <person name="Sasajima S."/>
            <person name="Kearney M.S."/>
            <person name="Suda W."/>
            <person name="Takeshita K."/>
            <person name="Sasaki T."/>
            <person name="Okamoto S."/>
            <person name="Skelly N.A."/>
            <person name="Okamura Y."/>
            <person name="Vlamakis H."/>
            <person name="Li Y."/>
            <person name="Tanoue T."/>
            <person name="Takei H."/>
            <person name="Nittono H."/>
            <person name="Narushima S."/>
            <person name="Irie J."/>
            <person name="Itoh H."/>
            <person name="Moriya K."/>
            <person name="Sugiura Y."/>
            <person name="Suematsu M."/>
            <person name="Moritoki N."/>
            <person name="Shibata S."/>
            <person name="Littman R.D."/>
            <person name="Fischbach A.M."/>
            <person name="Uwamino Y."/>
            <person name="Inoue T."/>
            <person name="Honda A."/>
            <person name="Hattori M."/>
            <person name="Murai T."/>
            <person name="Xavier J.R."/>
            <person name="Hirose N."/>
            <person name="Honda K."/>
        </authorList>
    </citation>
    <scope>NUCLEOTIDE SEQUENCE</scope>
    <source>
        <strain evidence="1">CE91-St12</strain>
    </source>
</reference>
<protein>
    <submittedName>
        <fullName evidence="1">Uncharacterized protein</fullName>
    </submittedName>
</protein>
<evidence type="ECO:0000313" key="1">
    <source>
        <dbReference type="EMBL" id="GKH15220.1"/>
    </source>
</evidence>
<accession>A0AA37JWQ4</accession>
<evidence type="ECO:0000313" key="2">
    <source>
        <dbReference type="Proteomes" id="UP001055048"/>
    </source>
</evidence>
<dbReference type="RefSeq" id="WP_244074833.1">
    <property type="nucleotide sequence ID" value="NZ_BQNL01000001.1"/>
</dbReference>
<dbReference type="AlphaFoldDB" id="A0AA37JWQ4"/>
<organism evidence="1 2">
    <name type="scientific">Bacteroides uniformis</name>
    <dbReference type="NCBI Taxonomy" id="820"/>
    <lineage>
        <taxon>Bacteria</taxon>
        <taxon>Pseudomonadati</taxon>
        <taxon>Bacteroidota</taxon>
        <taxon>Bacteroidia</taxon>
        <taxon>Bacteroidales</taxon>
        <taxon>Bacteroidaceae</taxon>
        <taxon>Bacteroides</taxon>
    </lineage>
</organism>
<name>A0AA37JWQ4_BACUN</name>
<dbReference type="EMBL" id="BQNL01000001">
    <property type="protein sequence ID" value="GKH15220.1"/>
    <property type="molecule type" value="Genomic_DNA"/>
</dbReference>
<dbReference type="Proteomes" id="UP001055048">
    <property type="component" value="Unassembled WGS sequence"/>
</dbReference>